<keyword evidence="1" id="KW-0812">Transmembrane</keyword>
<name>A0A6C0AR38_9ZZZZ</name>
<reference evidence="2" key="1">
    <citation type="journal article" date="2020" name="Nature">
        <title>Giant virus diversity and host interactions through global metagenomics.</title>
        <authorList>
            <person name="Schulz F."/>
            <person name="Roux S."/>
            <person name="Paez-Espino D."/>
            <person name="Jungbluth S."/>
            <person name="Walsh D.A."/>
            <person name="Denef V.J."/>
            <person name="McMahon K.D."/>
            <person name="Konstantinidis K.T."/>
            <person name="Eloe-Fadrosh E.A."/>
            <person name="Kyrpides N.C."/>
            <person name="Woyke T."/>
        </authorList>
    </citation>
    <scope>NUCLEOTIDE SEQUENCE</scope>
    <source>
        <strain evidence="2">GVMAG-S-1101165-79</strain>
    </source>
</reference>
<feature type="transmembrane region" description="Helical" evidence="1">
    <location>
        <begin position="6"/>
        <end position="25"/>
    </location>
</feature>
<keyword evidence="1" id="KW-0472">Membrane</keyword>
<organism evidence="2">
    <name type="scientific">viral metagenome</name>
    <dbReference type="NCBI Taxonomy" id="1070528"/>
    <lineage>
        <taxon>unclassified sequences</taxon>
        <taxon>metagenomes</taxon>
        <taxon>organismal metagenomes</taxon>
    </lineage>
</organism>
<protein>
    <submittedName>
        <fullName evidence="2">Uncharacterized protein</fullName>
    </submittedName>
</protein>
<dbReference type="EMBL" id="MN740762">
    <property type="protein sequence ID" value="QHS81943.1"/>
    <property type="molecule type" value="Genomic_DNA"/>
</dbReference>
<sequence>MDTVILKYIFQFCLLGALLMSLYFLIDITIFKNKTYVDMFSTWQFPMLLALYMDIIYKS</sequence>
<dbReference type="AlphaFoldDB" id="A0A6C0AR38"/>
<accession>A0A6C0AR38</accession>
<evidence type="ECO:0000256" key="1">
    <source>
        <dbReference type="SAM" id="Phobius"/>
    </source>
</evidence>
<proteinExistence type="predicted"/>
<evidence type="ECO:0000313" key="2">
    <source>
        <dbReference type="EMBL" id="QHS81943.1"/>
    </source>
</evidence>
<keyword evidence="1" id="KW-1133">Transmembrane helix</keyword>